<organism evidence="2 3">
    <name type="scientific">Methanobrevibacter millerae</name>
    <dbReference type="NCBI Taxonomy" id="230361"/>
    <lineage>
        <taxon>Archaea</taxon>
        <taxon>Methanobacteriati</taxon>
        <taxon>Methanobacteriota</taxon>
        <taxon>Methanomada group</taxon>
        <taxon>Methanobacteria</taxon>
        <taxon>Methanobacteriales</taxon>
        <taxon>Methanobacteriaceae</taxon>
        <taxon>Methanobrevibacter</taxon>
    </lineage>
</organism>
<dbReference type="EMBL" id="SUTE01000040">
    <property type="protein sequence ID" value="MBE6505170.1"/>
    <property type="molecule type" value="Genomic_DNA"/>
</dbReference>
<dbReference type="Pfam" id="PF06902">
    <property type="entry name" value="Fer4_19"/>
    <property type="match status" value="1"/>
</dbReference>
<dbReference type="AlphaFoldDB" id="A0A8T3VKG8"/>
<proteinExistence type="predicted"/>
<name>A0A8T3VKG8_9EURY</name>
<feature type="domain" description="Divergent 4Fe-4S mono-cluster" evidence="1">
    <location>
        <begin position="15"/>
        <end position="76"/>
    </location>
</feature>
<comment type="caution">
    <text evidence="2">The sequence shown here is derived from an EMBL/GenBank/DDBJ whole genome shotgun (WGS) entry which is preliminary data.</text>
</comment>
<gene>
    <name evidence="2" type="ORF">E7Z73_05430</name>
</gene>
<dbReference type="Proteomes" id="UP000762703">
    <property type="component" value="Unassembled WGS sequence"/>
</dbReference>
<sequence>MSIKEELLENGYKAYENDEIIVFWNPDLCVHATECIRGNNKVFDVSRRPWVDISQAPAKEIAEIIDKCPSGALKYELK</sequence>
<protein>
    <submittedName>
        <fullName evidence="2">(4Fe-4S)-binding protein</fullName>
    </submittedName>
</protein>
<evidence type="ECO:0000313" key="3">
    <source>
        <dbReference type="Proteomes" id="UP000762703"/>
    </source>
</evidence>
<dbReference type="RefSeq" id="WP_303736813.1">
    <property type="nucleotide sequence ID" value="NZ_SUTE01000040.1"/>
</dbReference>
<reference evidence="2" key="1">
    <citation type="submission" date="2019-04" db="EMBL/GenBank/DDBJ databases">
        <title>Evolution of Biomass-Degrading Anaerobic Consortia Revealed by Metagenomics.</title>
        <authorList>
            <person name="Peng X."/>
        </authorList>
    </citation>
    <scope>NUCLEOTIDE SEQUENCE</scope>
    <source>
        <strain evidence="2">SIG12</strain>
    </source>
</reference>
<accession>A0A8T3VKG8</accession>
<dbReference type="InterPro" id="IPR010693">
    <property type="entry name" value="Divergent_4Fe-4S_mono-cluster"/>
</dbReference>
<evidence type="ECO:0000259" key="1">
    <source>
        <dbReference type="Pfam" id="PF06902"/>
    </source>
</evidence>
<evidence type="ECO:0000313" key="2">
    <source>
        <dbReference type="EMBL" id="MBE6505170.1"/>
    </source>
</evidence>